<comment type="caution">
    <text evidence="2">The sequence shown here is derived from an EMBL/GenBank/DDBJ whole genome shotgun (WGS) entry which is preliminary data.</text>
</comment>
<protein>
    <submittedName>
        <fullName evidence="2">Uncharacterized protein</fullName>
    </submittedName>
</protein>
<feature type="region of interest" description="Disordered" evidence="1">
    <location>
        <begin position="150"/>
        <end position="179"/>
    </location>
</feature>
<evidence type="ECO:0000313" key="3">
    <source>
        <dbReference type="Proteomes" id="UP001064489"/>
    </source>
</evidence>
<reference evidence="2" key="1">
    <citation type="journal article" date="2022" name="Plant J.">
        <title>Strategies of tolerance reflected in two North American maple genomes.</title>
        <authorList>
            <person name="McEvoy S.L."/>
            <person name="Sezen U.U."/>
            <person name="Trouern-Trend A."/>
            <person name="McMahon S.M."/>
            <person name="Schaberg P.G."/>
            <person name="Yang J."/>
            <person name="Wegrzyn J.L."/>
            <person name="Swenson N.G."/>
        </authorList>
    </citation>
    <scope>NUCLEOTIDE SEQUENCE</scope>
    <source>
        <strain evidence="2">91603</strain>
    </source>
</reference>
<feature type="compositionally biased region" description="Basic and acidic residues" evidence="1">
    <location>
        <begin position="155"/>
        <end position="179"/>
    </location>
</feature>
<dbReference type="Proteomes" id="UP001064489">
    <property type="component" value="Chromosome 10"/>
</dbReference>
<name>A0AAD5NLQ4_ACENE</name>
<evidence type="ECO:0000256" key="1">
    <source>
        <dbReference type="SAM" id="MobiDB-lite"/>
    </source>
</evidence>
<organism evidence="2 3">
    <name type="scientific">Acer negundo</name>
    <name type="common">Box elder</name>
    <dbReference type="NCBI Taxonomy" id="4023"/>
    <lineage>
        <taxon>Eukaryota</taxon>
        <taxon>Viridiplantae</taxon>
        <taxon>Streptophyta</taxon>
        <taxon>Embryophyta</taxon>
        <taxon>Tracheophyta</taxon>
        <taxon>Spermatophyta</taxon>
        <taxon>Magnoliopsida</taxon>
        <taxon>eudicotyledons</taxon>
        <taxon>Gunneridae</taxon>
        <taxon>Pentapetalae</taxon>
        <taxon>rosids</taxon>
        <taxon>malvids</taxon>
        <taxon>Sapindales</taxon>
        <taxon>Sapindaceae</taxon>
        <taxon>Hippocastanoideae</taxon>
        <taxon>Acereae</taxon>
        <taxon>Acer</taxon>
    </lineage>
</organism>
<dbReference type="AlphaFoldDB" id="A0AAD5NLQ4"/>
<evidence type="ECO:0000313" key="2">
    <source>
        <dbReference type="EMBL" id="KAI9165423.1"/>
    </source>
</evidence>
<dbReference type="EMBL" id="JAJSOW010000105">
    <property type="protein sequence ID" value="KAI9165423.1"/>
    <property type="molecule type" value="Genomic_DNA"/>
</dbReference>
<reference evidence="2" key="2">
    <citation type="submission" date="2023-02" db="EMBL/GenBank/DDBJ databases">
        <authorList>
            <person name="Swenson N.G."/>
            <person name="Wegrzyn J.L."/>
            <person name="Mcevoy S.L."/>
        </authorList>
    </citation>
    <scope>NUCLEOTIDE SEQUENCE</scope>
    <source>
        <strain evidence="2">91603</strain>
        <tissue evidence="2">Leaf</tissue>
    </source>
</reference>
<gene>
    <name evidence="2" type="ORF">LWI28_013847</name>
</gene>
<accession>A0AAD5NLQ4</accession>
<sequence>MDFFYSSFIHRGCTTHAYQTKSVTDDQVGCELPGAIPDLDNHETKKKKEQIDSYPKSCPPSVQRTLFLNNESPETSAKPNGMDDPVLKEVTYKSMCGMMTKVLFDVLPKALNDVLHKVLPHTLNDILLKVMPTFLEKAMHPNLYNVHVTTSNSANKKDKTEEVDNKDSEAVKPDGHAPKVNECADKKMNLRKLIIRTPRPKNGMNMLPKSMNLKLQLSTKIPEVVEKICLMEEWIQKLEEQSKFSITKAKVLAVNQGYKADHIDGFNLMREYAKKVFPEGKWEEVDPNKAKEVVWPYYE</sequence>
<proteinExistence type="predicted"/>
<keyword evidence="3" id="KW-1185">Reference proteome</keyword>